<evidence type="ECO:0000256" key="1">
    <source>
        <dbReference type="PROSITE-ProRule" id="PRU01360"/>
    </source>
</evidence>
<accession>A0A9D7XPS1</accession>
<dbReference type="FunFam" id="2.170.130.10:FF:000008">
    <property type="entry name" value="SusC/RagA family TonB-linked outer membrane protein"/>
    <property type="match status" value="1"/>
</dbReference>
<keyword evidence="1" id="KW-0472">Membrane</keyword>
<protein>
    <submittedName>
        <fullName evidence="4">SusC/RagA family TonB-linked outer membrane protein</fullName>
    </submittedName>
</protein>
<comment type="subcellular location">
    <subcellularLocation>
        <location evidence="1">Cell outer membrane</location>
        <topology evidence="1">Multi-pass membrane protein</topology>
    </subcellularLocation>
</comment>
<dbReference type="InterPro" id="IPR023996">
    <property type="entry name" value="TonB-dep_OMP_SusC/RagA"/>
</dbReference>
<dbReference type="NCBIfam" id="TIGR04057">
    <property type="entry name" value="SusC_RagA_signa"/>
    <property type="match status" value="1"/>
</dbReference>
<organism evidence="4 5">
    <name type="scientific">Candidatus Opimibacter skivensis</name>
    <dbReference type="NCBI Taxonomy" id="2982028"/>
    <lineage>
        <taxon>Bacteria</taxon>
        <taxon>Pseudomonadati</taxon>
        <taxon>Bacteroidota</taxon>
        <taxon>Saprospiria</taxon>
        <taxon>Saprospirales</taxon>
        <taxon>Saprospiraceae</taxon>
        <taxon>Candidatus Opimibacter</taxon>
    </lineage>
</organism>
<evidence type="ECO:0000313" key="5">
    <source>
        <dbReference type="Proteomes" id="UP000808337"/>
    </source>
</evidence>
<dbReference type="EMBL" id="JADKGY010000031">
    <property type="protein sequence ID" value="MBK9984819.1"/>
    <property type="molecule type" value="Genomic_DNA"/>
</dbReference>
<comment type="similarity">
    <text evidence="1">Belongs to the TonB-dependent receptor family.</text>
</comment>
<dbReference type="InterPro" id="IPR008969">
    <property type="entry name" value="CarboxyPept-like_regulatory"/>
</dbReference>
<dbReference type="SUPFAM" id="SSF49464">
    <property type="entry name" value="Carboxypeptidase regulatory domain-like"/>
    <property type="match status" value="1"/>
</dbReference>
<name>A0A9D7XPS1_9BACT</name>
<dbReference type="Proteomes" id="UP000808337">
    <property type="component" value="Unassembled WGS sequence"/>
</dbReference>
<evidence type="ECO:0000259" key="3">
    <source>
        <dbReference type="Pfam" id="PF07715"/>
    </source>
</evidence>
<dbReference type="InterPro" id="IPR023997">
    <property type="entry name" value="TonB-dep_OMP_SusC/RagA_CS"/>
</dbReference>
<keyword evidence="1" id="KW-1134">Transmembrane beta strand</keyword>
<dbReference type="SUPFAM" id="SSF56935">
    <property type="entry name" value="Porins"/>
    <property type="match status" value="1"/>
</dbReference>
<dbReference type="Pfam" id="PF13715">
    <property type="entry name" value="CarbopepD_reg_2"/>
    <property type="match status" value="1"/>
</dbReference>
<keyword evidence="2" id="KW-0732">Signal</keyword>
<dbReference type="InterPro" id="IPR039426">
    <property type="entry name" value="TonB-dep_rcpt-like"/>
</dbReference>
<gene>
    <name evidence="4" type="ORF">IPP15_21055</name>
</gene>
<dbReference type="Gene3D" id="2.170.130.10">
    <property type="entry name" value="TonB-dependent receptor, plug domain"/>
    <property type="match status" value="1"/>
</dbReference>
<dbReference type="Gene3D" id="2.60.40.1120">
    <property type="entry name" value="Carboxypeptidase-like, regulatory domain"/>
    <property type="match status" value="1"/>
</dbReference>
<evidence type="ECO:0000256" key="2">
    <source>
        <dbReference type="SAM" id="SignalP"/>
    </source>
</evidence>
<dbReference type="Pfam" id="PF07715">
    <property type="entry name" value="Plug"/>
    <property type="match status" value="1"/>
</dbReference>
<sequence>MNIKTMRLGFLILTLCSFFSANGQHQVSGNITMMPGNEPAIGATVIVKGTTTGVIADFNGHYTIAVPDEHAVLLVTYTGYSEQEIVVDKLVTVDVQLKESISQLNEVIVTGYGVQKRSNISGSVSTIHSDEIAEKPILRVEQALQGRTAGVQIAQVSGSPGSGLTVRVRGVGTINNSDPLYIVDGMPVEGLDYLNPNDIETINVLKDAASSAIYGARGANGVVLITTKGGQRNQEGTLSYDAYYGIQRAARLLDLLDAREYAVIQNEAYVAAGKTPLPEFANPDALGKGTDWQEAIFTHAPISSHQLTLTGGKEHSSYALSGNYFSQDGIVGGDKANFQRITARVNGNQDLKPWLTVGNNIGYTWFQRDALSENTQYNSPIVRALNIDPVTPIRKADGTYAYSNYADTDIANPVNGIEQTHNTWRSNRLVGSVYGDAKLGKRFSFRSTFSMDQTFATQRIFFPKYDLSNIPSISEAPAAEKSLVNSVVVGNYNWRNLQLENVLTYTNTFNEKHGVTLIGGTTALKKKI</sequence>
<keyword evidence="1" id="KW-0813">Transport</keyword>
<dbReference type="AlphaFoldDB" id="A0A9D7XPS1"/>
<dbReference type="GO" id="GO:0009279">
    <property type="term" value="C:cell outer membrane"/>
    <property type="evidence" value="ECO:0007669"/>
    <property type="project" value="UniProtKB-SubCell"/>
</dbReference>
<feature type="signal peptide" evidence="2">
    <location>
        <begin position="1"/>
        <end position="23"/>
    </location>
</feature>
<comment type="caution">
    <text evidence="4">The sequence shown here is derived from an EMBL/GenBank/DDBJ whole genome shotgun (WGS) entry which is preliminary data.</text>
</comment>
<feature type="chain" id="PRO_5038911015" evidence="2">
    <location>
        <begin position="24"/>
        <end position="528"/>
    </location>
</feature>
<dbReference type="InterPro" id="IPR012910">
    <property type="entry name" value="Plug_dom"/>
</dbReference>
<keyword evidence="1" id="KW-0812">Transmembrane</keyword>
<keyword evidence="1" id="KW-0998">Cell outer membrane</keyword>
<dbReference type="PROSITE" id="PS52016">
    <property type="entry name" value="TONB_DEPENDENT_REC_3"/>
    <property type="match status" value="1"/>
</dbReference>
<proteinExistence type="inferred from homology"/>
<reference evidence="4 5" key="1">
    <citation type="submission" date="2020-10" db="EMBL/GenBank/DDBJ databases">
        <title>Connecting structure to function with the recovery of over 1000 high-quality activated sludge metagenome-assembled genomes encoding full-length rRNA genes using long-read sequencing.</title>
        <authorList>
            <person name="Singleton C.M."/>
            <person name="Petriglieri F."/>
            <person name="Kristensen J.M."/>
            <person name="Kirkegaard R.H."/>
            <person name="Michaelsen T.Y."/>
            <person name="Andersen M.H."/>
            <person name="Karst S.M."/>
            <person name="Dueholm M.S."/>
            <person name="Nielsen P.H."/>
            <person name="Albertsen M."/>
        </authorList>
    </citation>
    <scope>NUCLEOTIDE SEQUENCE [LARGE SCALE GENOMIC DNA]</scope>
    <source>
        <strain evidence="4">Ribe_18-Q3-R11-54_MAXAC.273</strain>
    </source>
</reference>
<dbReference type="InterPro" id="IPR037066">
    <property type="entry name" value="Plug_dom_sf"/>
</dbReference>
<feature type="domain" description="TonB-dependent receptor plug" evidence="3">
    <location>
        <begin position="118"/>
        <end position="222"/>
    </location>
</feature>
<dbReference type="NCBIfam" id="TIGR04056">
    <property type="entry name" value="OMP_RagA_SusC"/>
    <property type="match status" value="1"/>
</dbReference>
<evidence type="ECO:0000313" key="4">
    <source>
        <dbReference type="EMBL" id="MBK9984819.1"/>
    </source>
</evidence>